<dbReference type="SUPFAM" id="SSF53448">
    <property type="entry name" value="Nucleotide-diphospho-sugar transferases"/>
    <property type="match status" value="1"/>
</dbReference>
<accession>A0A5C1AQQ3</accession>
<name>A0A5C1AQQ3_9BACT</name>
<comment type="similarity">
    <text evidence="3">Belongs to the IspD/TarI cytidylyltransferase family. IspD subfamily.</text>
</comment>
<dbReference type="NCBIfam" id="TIGR00453">
    <property type="entry name" value="ispD"/>
    <property type="match status" value="1"/>
</dbReference>
<feature type="site" description="Positions MEP for the nucleophilic attack" evidence="3">
    <location>
        <position position="211"/>
    </location>
</feature>
<dbReference type="InterPro" id="IPR001228">
    <property type="entry name" value="IspD"/>
</dbReference>
<comment type="catalytic activity">
    <reaction evidence="3">
        <text>2-C-methyl-D-erythritol 4-phosphate + CTP + H(+) = 4-CDP-2-C-methyl-D-erythritol + diphosphate</text>
        <dbReference type="Rhea" id="RHEA:13429"/>
        <dbReference type="ChEBI" id="CHEBI:15378"/>
        <dbReference type="ChEBI" id="CHEBI:33019"/>
        <dbReference type="ChEBI" id="CHEBI:37563"/>
        <dbReference type="ChEBI" id="CHEBI:57823"/>
        <dbReference type="ChEBI" id="CHEBI:58262"/>
        <dbReference type="EC" id="2.7.7.60"/>
    </reaction>
</comment>
<keyword evidence="1 3" id="KW-0808">Transferase</keyword>
<feature type="site" description="Transition state stabilizer" evidence="3">
    <location>
        <position position="23"/>
    </location>
</feature>
<dbReference type="InterPro" id="IPR050088">
    <property type="entry name" value="IspD/TarI_cytidylyltransf_bact"/>
</dbReference>
<protein>
    <recommendedName>
        <fullName evidence="3">2-C-methyl-D-erythritol 4-phosphate cytidylyltransferase</fullName>
        <ecNumber evidence="3">2.7.7.60</ecNumber>
    </recommendedName>
    <alternativeName>
        <fullName evidence="3">4-diphosphocytidyl-2C-methyl-D-erythritol synthase</fullName>
    </alternativeName>
    <alternativeName>
        <fullName evidence="3">MEP cytidylyltransferase</fullName>
        <shortName evidence="3">MCT</shortName>
    </alternativeName>
</protein>
<evidence type="ECO:0000313" key="5">
    <source>
        <dbReference type="Proteomes" id="UP000324974"/>
    </source>
</evidence>
<dbReference type="HAMAP" id="MF_00108">
    <property type="entry name" value="IspD"/>
    <property type="match status" value="1"/>
</dbReference>
<gene>
    <name evidence="3 4" type="primary">ispD</name>
    <name evidence="4" type="ORF">PX52LOC_07148</name>
</gene>
<dbReference type="EC" id="2.7.7.60" evidence="3"/>
<dbReference type="FunFam" id="3.90.550.10:FF:000003">
    <property type="entry name" value="2-C-methyl-D-erythritol 4-phosphate cytidylyltransferase"/>
    <property type="match status" value="1"/>
</dbReference>
<reference evidence="5" key="1">
    <citation type="submission" date="2019-08" db="EMBL/GenBank/DDBJ databases">
        <title>Limnoglobus roseus gen. nov., sp. nov., a novel freshwater planctomycete with a giant genome from the family Gemmataceae.</title>
        <authorList>
            <person name="Kulichevskaya I.S."/>
            <person name="Naumoff D.G."/>
            <person name="Miroshnikov K."/>
            <person name="Ivanova A."/>
            <person name="Philippov D.A."/>
            <person name="Hakobyan A."/>
            <person name="Rijpstra I.C."/>
            <person name="Sinninghe Damste J.S."/>
            <person name="Liesack W."/>
            <person name="Dedysh S.N."/>
        </authorList>
    </citation>
    <scope>NUCLEOTIDE SEQUENCE [LARGE SCALE GENOMIC DNA]</scope>
    <source>
        <strain evidence="5">PX52</strain>
    </source>
</reference>
<organism evidence="4 5">
    <name type="scientific">Limnoglobus roseus</name>
    <dbReference type="NCBI Taxonomy" id="2598579"/>
    <lineage>
        <taxon>Bacteria</taxon>
        <taxon>Pseudomonadati</taxon>
        <taxon>Planctomycetota</taxon>
        <taxon>Planctomycetia</taxon>
        <taxon>Gemmatales</taxon>
        <taxon>Gemmataceae</taxon>
        <taxon>Limnoglobus</taxon>
    </lineage>
</organism>
<keyword evidence="2 3" id="KW-0548">Nucleotidyltransferase</keyword>
<dbReference type="InterPro" id="IPR029044">
    <property type="entry name" value="Nucleotide-diphossugar_trans"/>
</dbReference>
<comment type="pathway">
    <text evidence="3">Isoprenoid biosynthesis; isopentenyl diphosphate biosynthesis via DXP pathway; isopentenyl diphosphate from 1-deoxy-D-xylulose 5-phosphate: step 2/6.</text>
</comment>
<feature type="site" description="Transition state stabilizer" evidence="3">
    <location>
        <position position="16"/>
    </location>
</feature>
<dbReference type="PANTHER" id="PTHR32125">
    <property type="entry name" value="2-C-METHYL-D-ERYTHRITOL 4-PHOSPHATE CYTIDYLYLTRANSFERASE, CHLOROPLASTIC"/>
    <property type="match status" value="1"/>
</dbReference>
<dbReference type="CDD" id="cd02516">
    <property type="entry name" value="CDP-ME_synthetase"/>
    <property type="match status" value="1"/>
</dbReference>
<dbReference type="OrthoDB" id="9806837at2"/>
<dbReference type="EMBL" id="CP042425">
    <property type="protein sequence ID" value="QEL20062.1"/>
    <property type="molecule type" value="Genomic_DNA"/>
</dbReference>
<proteinExistence type="inferred from homology"/>
<dbReference type="UniPathway" id="UPA00056">
    <property type="reaction ID" value="UER00093"/>
</dbReference>
<dbReference type="PANTHER" id="PTHR32125:SF4">
    <property type="entry name" value="2-C-METHYL-D-ERYTHRITOL 4-PHOSPHATE CYTIDYLYLTRANSFERASE, CHLOROPLASTIC"/>
    <property type="match status" value="1"/>
</dbReference>
<dbReference type="GO" id="GO:0019288">
    <property type="term" value="P:isopentenyl diphosphate biosynthetic process, methylerythritol 4-phosphate pathway"/>
    <property type="evidence" value="ECO:0007669"/>
    <property type="project" value="UniProtKB-UniRule"/>
</dbReference>
<evidence type="ECO:0000256" key="2">
    <source>
        <dbReference type="ARBA" id="ARBA00022695"/>
    </source>
</evidence>
<dbReference type="Gene3D" id="3.90.550.10">
    <property type="entry name" value="Spore Coat Polysaccharide Biosynthesis Protein SpsA, Chain A"/>
    <property type="match status" value="1"/>
</dbReference>
<evidence type="ECO:0000256" key="3">
    <source>
        <dbReference type="HAMAP-Rule" id="MF_00108"/>
    </source>
</evidence>
<dbReference type="KEGG" id="lrs:PX52LOC_07148"/>
<sequence>MSSFAVVIPAAGQSSRFGGLEKKPFVSLDGRPIWLRSAELFWSRSDVSGVYLVLSPEDRDSFRSRFGHLLAFTNAQIVDGGAERFESVANALAKVPAEVEFVAVHDAVRPLLTSKQIDAVFQTARHSGAAMLAVPLADTLKRVGADNTITETVPRAGLWQAQTPQVFRRDWLSAAYANRAKLGTAITDDAQLLEAAGHRVTVVPGSPANFKITTKDDLELAEAVIRSRFHPAEDRTPSRGLGEEAEW</sequence>
<dbReference type="AlphaFoldDB" id="A0A5C1AQQ3"/>
<feature type="site" description="Positions MEP for the nucleophilic attack" evidence="3">
    <location>
        <position position="155"/>
    </location>
</feature>
<dbReference type="InterPro" id="IPR034683">
    <property type="entry name" value="IspD/TarI"/>
</dbReference>
<dbReference type="Proteomes" id="UP000324974">
    <property type="component" value="Chromosome"/>
</dbReference>
<dbReference type="RefSeq" id="WP_149114391.1">
    <property type="nucleotide sequence ID" value="NZ_CP042425.1"/>
</dbReference>
<keyword evidence="5" id="KW-1185">Reference proteome</keyword>
<comment type="function">
    <text evidence="3">Catalyzes the formation of 4-diphosphocytidyl-2-C-methyl-D-erythritol from CTP and 2-C-methyl-D-erythritol 4-phosphate (MEP).</text>
</comment>
<keyword evidence="3" id="KW-0414">Isoprene biosynthesis</keyword>
<dbReference type="Pfam" id="PF01128">
    <property type="entry name" value="IspD"/>
    <property type="match status" value="1"/>
</dbReference>
<evidence type="ECO:0000313" key="4">
    <source>
        <dbReference type="EMBL" id="QEL20062.1"/>
    </source>
</evidence>
<dbReference type="GO" id="GO:0050518">
    <property type="term" value="F:2-C-methyl-D-erythritol 4-phosphate cytidylyltransferase activity"/>
    <property type="evidence" value="ECO:0007669"/>
    <property type="project" value="UniProtKB-UniRule"/>
</dbReference>
<evidence type="ECO:0000256" key="1">
    <source>
        <dbReference type="ARBA" id="ARBA00022679"/>
    </source>
</evidence>